<organism evidence="11 12">
    <name type="scientific">Oleoguttula mirabilis</name>
    <dbReference type="NCBI Taxonomy" id="1507867"/>
    <lineage>
        <taxon>Eukaryota</taxon>
        <taxon>Fungi</taxon>
        <taxon>Dikarya</taxon>
        <taxon>Ascomycota</taxon>
        <taxon>Pezizomycotina</taxon>
        <taxon>Dothideomycetes</taxon>
        <taxon>Dothideomycetidae</taxon>
        <taxon>Mycosphaerellales</taxon>
        <taxon>Teratosphaeriaceae</taxon>
        <taxon>Oleoguttula</taxon>
    </lineage>
</organism>
<dbReference type="PANTHER" id="PTHR38050">
    <property type="match status" value="1"/>
</dbReference>
<comment type="subcellular location">
    <subcellularLocation>
        <location evidence="1">Secreted</location>
    </subcellularLocation>
</comment>
<accession>A0AAV9JJV1</accession>
<evidence type="ECO:0000256" key="5">
    <source>
        <dbReference type="ARBA" id="ARBA00022729"/>
    </source>
</evidence>
<keyword evidence="4" id="KW-0858">Xylan degradation</keyword>
<evidence type="ECO:0000256" key="1">
    <source>
        <dbReference type="ARBA" id="ARBA00004613"/>
    </source>
</evidence>
<keyword evidence="12" id="KW-1185">Reference proteome</keyword>
<dbReference type="InterPro" id="IPR029058">
    <property type="entry name" value="AB_hydrolase_fold"/>
</dbReference>
<dbReference type="PROSITE" id="PS51257">
    <property type="entry name" value="PROKAR_LIPOPROTEIN"/>
    <property type="match status" value="1"/>
</dbReference>
<comment type="caution">
    <text evidence="11">The sequence shown here is derived from an EMBL/GenBank/DDBJ whole genome shotgun (WGS) entry which is preliminary data.</text>
</comment>
<reference evidence="11 12" key="1">
    <citation type="submission" date="2021-11" db="EMBL/GenBank/DDBJ databases">
        <title>Black yeast isolated from Biological Soil Crust.</title>
        <authorList>
            <person name="Kurbessoian T."/>
        </authorList>
    </citation>
    <scope>NUCLEOTIDE SEQUENCE [LARGE SCALE GENOMIC DNA]</scope>
    <source>
        <strain evidence="11 12">CCFEE 5522</strain>
    </source>
</reference>
<keyword evidence="3" id="KW-0964">Secreted</keyword>
<evidence type="ECO:0000313" key="12">
    <source>
        <dbReference type="Proteomes" id="UP001324427"/>
    </source>
</evidence>
<proteinExistence type="predicted"/>
<dbReference type="AlphaFoldDB" id="A0AAV9JJV1"/>
<dbReference type="SUPFAM" id="SSF53474">
    <property type="entry name" value="alpha/beta-Hydrolases"/>
    <property type="match status" value="1"/>
</dbReference>
<keyword evidence="6" id="KW-0378">Hydrolase</keyword>
<dbReference type="Proteomes" id="UP001324427">
    <property type="component" value="Unassembled WGS sequence"/>
</dbReference>
<dbReference type="Gene3D" id="3.40.50.1820">
    <property type="entry name" value="alpha/beta hydrolase"/>
    <property type="match status" value="1"/>
</dbReference>
<dbReference type="InterPro" id="IPR043595">
    <property type="entry name" value="FaeB/C/D"/>
</dbReference>
<gene>
    <name evidence="11" type="ORF">LTR36_002880</name>
</gene>
<keyword evidence="5 10" id="KW-0732">Signal</keyword>
<evidence type="ECO:0000256" key="6">
    <source>
        <dbReference type="ARBA" id="ARBA00022801"/>
    </source>
</evidence>
<evidence type="ECO:0000256" key="10">
    <source>
        <dbReference type="SAM" id="SignalP"/>
    </source>
</evidence>
<name>A0AAV9JJV1_9PEZI</name>
<evidence type="ECO:0000256" key="4">
    <source>
        <dbReference type="ARBA" id="ARBA00022651"/>
    </source>
</evidence>
<feature type="signal peptide" evidence="10">
    <location>
        <begin position="1"/>
        <end position="24"/>
    </location>
</feature>
<feature type="chain" id="PRO_5043317268" description="feruloyl esterase" evidence="10">
    <location>
        <begin position="25"/>
        <end position="215"/>
    </location>
</feature>
<evidence type="ECO:0000256" key="7">
    <source>
        <dbReference type="ARBA" id="ARBA00023277"/>
    </source>
</evidence>
<evidence type="ECO:0000313" key="11">
    <source>
        <dbReference type="EMBL" id="KAK4545530.1"/>
    </source>
</evidence>
<dbReference type="PANTHER" id="PTHR38050:SF2">
    <property type="entry name" value="FERULOYL ESTERASE C-RELATED"/>
    <property type="match status" value="1"/>
</dbReference>
<dbReference type="GO" id="GO:0005576">
    <property type="term" value="C:extracellular region"/>
    <property type="evidence" value="ECO:0007669"/>
    <property type="project" value="UniProtKB-SubCell"/>
</dbReference>
<comment type="catalytic activity">
    <reaction evidence="9">
        <text>feruloyl-polysaccharide + H2O = ferulate + polysaccharide.</text>
        <dbReference type="EC" id="3.1.1.73"/>
    </reaction>
</comment>
<dbReference type="GO" id="GO:0045493">
    <property type="term" value="P:xylan catabolic process"/>
    <property type="evidence" value="ECO:0007669"/>
    <property type="project" value="UniProtKB-KW"/>
</dbReference>
<keyword evidence="8" id="KW-0624">Polysaccharide degradation</keyword>
<evidence type="ECO:0000256" key="8">
    <source>
        <dbReference type="ARBA" id="ARBA00023326"/>
    </source>
</evidence>
<keyword evidence="7" id="KW-0119">Carbohydrate metabolism</keyword>
<evidence type="ECO:0000256" key="9">
    <source>
        <dbReference type="ARBA" id="ARBA00034075"/>
    </source>
</evidence>
<evidence type="ECO:0000256" key="2">
    <source>
        <dbReference type="ARBA" id="ARBA00013091"/>
    </source>
</evidence>
<protein>
    <recommendedName>
        <fullName evidence="2">feruloyl esterase</fullName>
        <ecNumber evidence="2">3.1.1.73</ecNumber>
    </recommendedName>
</protein>
<dbReference type="EC" id="3.1.1.73" evidence="2"/>
<sequence length="215" mass="22746">MARISGFTGLLATTVCLLSACANAVTKSAGCGKTLQQGIEQGGTGSSNNISITSSGIERTFLLHVPQVYTATNAHGLIFSFHGRSKDAAEQEKLSQFSNHDFNPNMLAVYPNGIKEEWQGDPDAKTNDVQFTLDMIEGLTSEYCIDLDRIFAAGKSNGGGFVANTLACDPIASTKIAAFAGISGAYYQGTNDTDCNGATVKISLFGIDQLIQEQQ</sequence>
<dbReference type="EMBL" id="JAVFHQ010000019">
    <property type="protein sequence ID" value="KAK4545530.1"/>
    <property type="molecule type" value="Genomic_DNA"/>
</dbReference>
<evidence type="ECO:0000256" key="3">
    <source>
        <dbReference type="ARBA" id="ARBA00022525"/>
    </source>
</evidence>
<dbReference type="GO" id="GO:0030600">
    <property type="term" value="F:feruloyl esterase activity"/>
    <property type="evidence" value="ECO:0007669"/>
    <property type="project" value="UniProtKB-EC"/>
</dbReference>